<dbReference type="PROSITE" id="PS50056">
    <property type="entry name" value="TYR_PHOSPHATASE_2"/>
    <property type="match status" value="1"/>
</dbReference>
<dbReference type="InterPro" id="IPR000387">
    <property type="entry name" value="Tyr_Pase_dom"/>
</dbReference>
<reference evidence="2" key="1">
    <citation type="submission" date="2020-09" db="EMBL/GenBank/DDBJ databases">
        <title>Genome seq and assembly of Tianweitania sp.</title>
        <authorList>
            <person name="Chhetri G."/>
        </authorList>
    </citation>
    <scope>NUCLEOTIDE SEQUENCE</scope>
    <source>
        <strain evidence="2">Rool2</strain>
    </source>
</reference>
<comment type="caution">
    <text evidence="2">The sequence shown here is derived from an EMBL/GenBank/DDBJ whole genome shotgun (WGS) entry which is preliminary data.</text>
</comment>
<accession>A0A8J6PIA6</accession>
<dbReference type="InterPro" id="IPR029021">
    <property type="entry name" value="Prot-tyrosine_phosphatase-like"/>
</dbReference>
<dbReference type="InterPro" id="IPR016130">
    <property type="entry name" value="Tyr_Pase_AS"/>
</dbReference>
<protein>
    <submittedName>
        <fullName evidence="2">Dual specificity protein phosphatase family protein</fullName>
    </submittedName>
</protein>
<dbReference type="Proteomes" id="UP000643405">
    <property type="component" value="Unassembled WGS sequence"/>
</dbReference>
<keyword evidence="3" id="KW-1185">Reference proteome</keyword>
<name>A0A8J6PIA6_9HYPH</name>
<proteinExistence type="predicted"/>
<evidence type="ECO:0000313" key="3">
    <source>
        <dbReference type="Proteomes" id="UP000643405"/>
    </source>
</evidence>
<gene>
    <name evidence="2" type="ORF">ICI42_12165</name>
</gene>
<dbReference type="EMBL" id="JACVVX010000003">
    <property type="protein sequence ID" value="MBD0415414.1"/>
    <property type="molecule type" value="Genomic_DNA"/>
</dbReference>
<dbReference type="CDD" id="cd14498">
    <property type="entry name" value="DSP"/>
    <property type="match status" value="1"/>
</dbReference>
<dbReference type="Gene3D" id="3.90.190.10">
    <property type="entry name" value="Protein tyrosine phosphatase superfamily"/>
    <property type="match status" value="1"/>
</dbReference>
<dbReference type="SUPFAM" id="SSF52799">
    <property type="entry name" value="(Phosphotyrosine protein) phosphatases II"/>
    <property type="match status" value="1"/>
</dbReference>
<organism evidence="2 3">
    <name type="scientific">Oryzicola mucosus</name>
    <dbReference type="NCBI Taxonomy" id="2767425"/>
    <lineage>
        <taxon>Bacteria</taxon>
        <taxon>Pseudomonadati</taxon>
        <taxon>Pseudomonadota</taxon>
        <taxon>Alphaproteobacteria</taxon>
        <taxon>Hyphomicrobiales</taxon>
        <taxon>Phyllobacteriaceae</taxon>
        <taxon>Oryzicola</taxon>
    </lineage>
</organism>
<evidence type="ECO:0000259" key="1">
    <source>
        <dbReference type="PROSITE" id="PS50056"/>
    </source>
</evidence>
<dbReference type="AlphaFoldDB" id="A0A8J6PIA6"/>
<evidence type="ECO:0000313" key="2">
    <source>
        <dbReference type="EMBL" id="MBD0415414.1"/>
    </source>
</evidence>
<sequence length="197" mass="20721">MTAHDHATPLSEKHEDTLPVLIEVLGGDALGLRKLFIGNRVAADNANLLSANGITSTMNLAVNIELLPLALPDGSVVRRTHIGLIDGPGNLPQHVLGAVFTLHGILGQASPGKTSYPPHRQGNVLVHCRGGRSRSAGVVALYLHLVHGEAFPSLDAALAHVRKARGLGPTHPLPDMVGLARRIVAHRETIAPLFGAL</sequence>
<dbReference type="RefSeq" id="WP_188164835.1">
    <property type="nucleotide sequence ID" value="NZ_JACVVX010000003.1"/>
</dbReference>
<dbReference type="PROSITE" id="PS00383">
    <property type="entry name" value="TYR_PHOSPHATASE_1"/>
    <property type="match status" value="1"/>
</dbReference>
<feature type="domain" description="Tyrosine specific protein phosphatases" evidence="1">
    <location>
        <begin position="93"/>
        <end position="165"/>
    </location>
</feature>